<dbReference type="Pfam" id="PF01134">
    <property type="entry name" value="GIDA"/>
    <property type="match status" value="1"/>
</dbReference>
<evidence type="ECO:0000313" key="5">
    <source>
        <dbReference type="EMBL" id="EKC72095.1"/>
    </source>
</evidence>
<dbReference type="Gene3D" id="3.50.50.60">
    <property type="entry name" value="FAD/NAD(P)-binding domain"/>
    <property type="match status" value="1"/>
</dbReference>
<evidence type="ECO:0000256" key="2">
    <source>
        <dbReference type="ARBA" id="ARBA00022630"/>
    </source>
</evidence>
<proteinExistence type="predicted"/>
<comment type="caution">
    <text evidence="5">The sequence shown here is derived from an EMBL/GenBank/DDBJ whole genome shotgun (WGS) entry which is preliminary data.</text>
</comment>
<dbReference type="EMBL" id="AJWZ01002026">
    <property type="protein sequence ID" value="EKC72095.1"/>
    <property type="molecule type" value="Genomic_DNA"/>
</dbReference>
<gene>
    <name evidence="5" type="ORF">OBE_03062</name>
</gene>
<keyword evidence="3" id="KW-0274">FAD</keyword>
<dbReference type="SUPFAM" id="SSF51905">
    <property type="entry name" value="FAD/NAD(P)-binding domain"/>
    <property type="match status" value="1"/>
</dbReference>
<dbReference type="GO" id="GO:0005829">
    <property type="term" value="C:cytosol"/>
    <property type="evidence" value="ECO:0007669"/>
    <property type="project" value="TreeGrafter"/>
</dbReference>
<reference evidence="5" key="1">
    <citation type="journal article" date="2013" name="Environ. Microbiol.">
        <title>Microbiota from the distal guts of lean and obese adolescents exhibit partial functional redundancy besides clear differences in community structure.</title>
        <authorList>
            <person name="Ferrer M."/>
            <person name="Ruiz A."/>
            <person name="Lanza F."/>
            <person name="Haange S.B."/>
            <person name="Oberbach A."/>
            <person name="Till H."/>
            <person name="Bargiela R."/>
            <person name="Campoy C."/>
            <person name="Segura M.T."/>
            <person name="Richter M."/>
            <person name="von Bergen M."/>
            <person name="Seifert J."/>
            <person name="Suarez A."/>
        </authorList>
    </citation>
    <scope>NUCLEOTIDE SEQUENCE</scope>
</reference>
<dbReference type="InterPro" id="IPR040131">
    <property type="entry name" value="MnmG_N"/>
</dbReference>
<protein>
    <submittedName>
        <fullName evidence="5">tRNA uridine 5-carboxymethylaminomethyl modification enzyme GidA</fullName>
    </submittedName>
</protein>
<dbReference type="InterPro" id="IPR036188">
    <property type="entry name" value="FAD/NAD-bd_sf"/>
</dbReference>
<dbReference type="GO" id="GO:0002098">
    <property type="term" value="P:tRNA wobble uridine modification"/>
    <property type="evidence" value="ECO:0007669"/>
    <property type="project" value="TreeGrafter"/>
</dbReference>
<dbReference type="InterPro" id="IPR002218">
    <property type="entry name" value="MnmG-rel"/>
</dbReference>
<dbReference type="AlphaFoldDB" id="K1U1B4"/>
<dbReference type="PANTHER" id="PTHR11806">
    <property type="entry name" value="GLUCOSE INHIBITED DIVISION PROTEIN A"/>
    <property type="match status" value="1"/>
</dbReference>
<sequence length="216" mass="23168">AHAAAMLGAKTAVFTMSLDAIGNMPCNPSIGGTAKGTLVRELDALGGVMGLAADATYLQSRMLNKGKGPAVHALRVQTDRKRYHEYMKHALELTPGLAIHQAEIISIEVEDGHVKGVVTQLNGEYGAKCVVIATGTNLGGKIFVVAQGTGPSVTLPLKEIAVKFLIQCRVTARYNHTGCRKQCDPSTFRIQENRFSRRGIHVIETGKIASRRHPNG</sequence>
<accession>K1U1B4</accession>
<comment type="cofactor">
    <cofactor evidence="1">
        <name>FAD</name>
        <dbReference type="ChEBI" id="CHEBI:57692"/>
    </cofactor>
</comment>
<evidence type="ECO:0000256" key="3">
    <source>
        <dbReference type="ARBA" id="ARBA00022827"/>
    </source>
</evidence>
<dbReference type="GO" id="GO:0050660">
    <property type="term" value="F:flavin adenine dinucleotide binding"/>
    <property type="evidence" value="ECO:0007669"/>
    <property type="project" value="InterPro"/>
</dbReference>
<evidence type="ECO:0000259" key="4">
    <source>
        <dbReference type="Pfam" id="PF01134"/>
    </source>
</evidence>
<name>K1U1B4_9ZZZZ</name>
<feature type="domain" description="MnmG N-terminal" evidence="4">
    <location>
        <begin position="1"/>
        <end position="151"/>
    </location>
</feature>
<dbReference type="PANTHER" id="PTHR11806:SF0">
    <property type="entry name" value="PROTEIN MTO1 HOMOLOG, MITOCHONDRIAL"/>
    <property type="match status" value="1"/>
</dbReference>
<dbReference type="GO" id="GO:0030488">
    <property type="term" value="P:tRNA methylation"/>
    <property type="evidence" value="ECO:0007669"/>
    <property type="project" value="TreeGrafter"/>
</dbReference>
<feature type="non-terminal residue" evidence="5">
    <location>
        <position position="1"/>
    </location>
</feature>
<keyword evidence="2" id="KW-0285">Flavoprotein</keyword>
<organism evidence="5">
    <name type="scientific">human gut metagenome</name>
    <dbReference type="NCBI Taxonomy" id="408170"/>
    <lineage>
        <taxon>unclassified sequences</taxon>
        <taxon>metagenomes</taxon>
        <taxon>organismal metagenomes</taxon>
    </lineage>
</organism>
<evidence type="ECO:0000256" key="1">
    <source>
        <dbReference type="ARBA" id="ARBA00001974"/>
    </source>
</evidence>